<sequence length="62" mass="7131">MRSSTETYHEVAERCSAYEKTCHCNSMTNKADGEKSCLNCSHFSKDEHCKLDLYDPIVKNLK</sequence>
<dbReference type="EMBL" id="JACOOX010000006">
    <property type="protein sequence ID" value="MBC5663394.1"/>
    <property type="molecule type" value="Genomic_DNA"/>
</dbReference>
<gene>
    <name evidence="1" type="ORF">H8S09_10985</name>
</gene>
<name>A0A8I0AQ90_9FIRM</name>
<organism evidence="1 2">
    <name type="scientific">Coprococcus hominis</name>
    <name type="common">ex Liu et al. 2022</name>
    <dbReference type="NCBI Taxonomy" id="2763039"/>
    <lineage>
        <taxon>Bacteria</taxon>
        <taxon>Bacillati</taxon>
        <taxon>Bacillota</taxon>
        <taxon>Clostridia</taxon>
        <taxon>Lachnospirales</taxon>
        <taxon>Lachnospiraceae</taxon>
        <taxon>Coprococcus</taxon>
    </lineage>
</organism>
<dbReference type="Proteomes" id="UP000615234">
    <property type="component" value="Unassembled WGS sequence"/>
</dbReference>
<accession>A0A8I0AQ90</accession>
<evidence type="ECO:0000313" key="2">
    <source>
        <dbReference type="Proteomes" id="UP000615234"/>
    </source>
</evidence>
<reference evidence="1 2" key="1">
    <citation type="submission" date="2020-08" db="EMBL/GenBank/DDBJ databases">
        <title>Genome public.</title>
        <authorList>
            <person name="Liu C."/>
            <person name="Sun Q."/>
        </authorList>
    </citation>
    <scope>NUCLEOTIDE SEQUENCE [LARGE SCALE GENOMIC DNA]</scope>
    <source>
        <strain evidence="1 2">NSJ-10</strain>
    </source>
</reference>
<dbReference type="AlphaFoldDB" id="A0A8I0AQ90"/>
<comment type="caution">
    <text evidence="1">The sequence shown here is derived from an EMBL/GenBank/DDBJ whole genome shotgun (WGS) entry which is preliminary data.</text>
</comment>
<proteinExistence type="predicted"/>
<evidence type="ECO:0000313" key="1">
    <source>
        <dbReference type="EMBL" id="MBC5663394.1"/>
    </source>
</evidence>
<dbReference type="RefSeq" id="WP_021943509.1">
    <property type="nucleotide sequence ID" value="NZ_JACOOX010000006.1"/>
</dbReference>
<protein>
    <submittedName>
        <fullName evidence="1">Uncharacterized protein</fullName>
    </submittedName>
</protein>
<keyword evidence="2" id="KW-1185">Reference proteome</keyword>